<keyword evidence="4" id="KW-1185">Reference proteome</keyword>
<evidence type="ECO:0000256" key="1">
    <source>
        <dbReference type="SAM" id="Phobius"/>
    </source>
</evidence>
<dbReference type="InterPro" id="IPR006860">
    <property type="entry name" value="FecR"/>
</dbReference>
<dbReference type="Gene3D" id="2.60.120.1440">
    <property type="match status" value="1"/>
</dbReference>
<sequence length="321" mass="36829">MRNNIYIQQKLLAFIQKKTDAKDNELIQQWLEESEENVNLFLKLKKLYEEEDHPDYLSKNEIEDQWLKLEEGIEKKSIHSDRYKWLMGAAASVLILIAFSVFWRFGPEKEGPQKETIYQTNTGETKSVMLADGTLVWLNAGSKLVVSNDFGQEDRKVTLEGEAWFDVKKNTMKSFVVKTGNIKVKVYGTQFNINAYEWAPTISTSLEEGSISYSDGLSAELFIKPGEQVIYHKVEKSTTLKRFNTMDHIAWKSNKLVLKDVPLSLAVRKIENFYGIQLNADSKLADGDLITMTIENDSPQEIVDLLNTITTNQFTMKNYSP</sequence>
<keyword evidence="1" id="KW-0472">Membrane</keyword>
<dbReference type="Gene3D" id="3.55.50.30">
    <property type="match status" value="1"/>
</dbReference>
<evidence type="ECO:0000313" key="4">
    <source>
        <dbReference type="Proteomes" id="UP000647133"/>
    </source>
</evidence>
<dbReference type="RefSeq" id="WP_192010045.1">
    <property type="nucleotide sequence ID" value="NZ_JACYTQ010000003.1"/>
</dbReference>
<feature type="domain" description="FecR protein" evidence="2">
    <location>
        <begin position="118"/>
        <end position="211"/>
    </location>
</feature>
<keyword evidence="1" id="KW-1133">Transmembrane helix</keyword>
<proteinExistence type="predicted"/>
<protein>
    <submittedName>
        <fullName evidence="3">FecR domain-containing protein</fullName>
    </submittedName>
</protein>
<dbReference type="PANTHER" id="PTHR30273">
    <property type="entry name" value="PERIPLASMIC SIGNAL SENSOR AND SIGMA FACTOR ACTIVATOR FECR-RELATED"/>
    <property type="match status" value="1"/>
</dbReference>
<comment type="caution">
    <text evidence="3">The sequence shown here is derived from an EMBL/GenBank/DDBJ whole genome shotgun (WGS) entry which is preliminary data.</text>
</comment>
<evidence type="ECO:0000313" key="3">
    <source>
        <dbReference type="EMBL" id="MBD8489157.1"/>
    </source>
</evidence>
<organism evidence="3 4">
    <name type="scientific">Echinicola arenosa</name>
    <dbReference type="NCBI Taxonomy" id="2774144"/>
    <lineage>
        <taxon>Bacteria</taxon>
        <taxon>Pseudomonadati</taxon>
        <taxon>Bacteroidota</taxon>
        <taxon>Cytophagia</taxon>
        <taxon>Cytophagales</taxon>
        <taxon>Cyclobacteriaceae</taxon>
        <taxon>Echinicola</taxon>
    </lineage>
</organism>
<gene>
    <name evidence="3" type="ORF">IFO69_10410</name>
</gene>
<reference evidence="3 4" key="1">
    <citation type="submission" date="2020-09" db="EMBL/GenBank/DDBJ databases">
        <title>Echinicola sp. CAU 1574 isolated from sand of Sido Beach.</title>
        <authorList>
            <person name="Kim W."/>
        </authorList>
    </citation>
    <scope>NUCLEOTIDE SEQUENCE [LARGE SCALE GENOMIC DNA]</scope>
    <source>
        <strain evidence="3 4">CAU 1574</strain>
    </source>
</reference>
<dbReference type="PANTHER" id="PTHR30273:SF2">
    <property type="entry name" value="PROTEIN FECR"/>
    <property type="match status" value="1"/>
</dbReference>
<name>A0ABR9AK61_9BACT</name>
<dbReference type="InterPro" id="IPR012373">
    <property type="entry name" value="Ferrdict_sens_TM"/>
</dbReference>
<feature type="transmembrane region" description="Helical" evidence="1">
    <location>
        <begin position="85"/>
        <end position="105"/>
    </location>
</feature>
<evidence type="ECO:0000259" key="2">
    <source>
        <dbReference type="Pfam" id="PF04773"/>
    </source>
</evidence>
<dbReference type="Pfam" id="PF04773">
    <property type="entry name" value="FecR"/>
    <property type="match status" value="1"/>
</dbReference>
<accession>A0ABR9AK61</accession>
<dbReference type="EMBL" id="JACYTQ010000003">
    <property type="protein sequence ID" value="MBD8489157.1"/>
    <property type="molecule type" value="Genomic_DNA"/>
</dbReference>
<keyword evidence="1" id="KW-0812">Transmembrane</keyword>
<dbReference type="Proteomes" id="UP000647133">
    <property type="component" value="Unassembled WGS sequence"/>
</dbReference>
<dbReference type="PIRSF" id="PIRSF018266">
    <property type="entry name" value="FecR"/>
    <property type="match status" value="1"/>
</dbReference>